<feature type="domain" description="DUF6752" evidence="1">
    <location>
        <begin position="370"/>
        <end position="423"/>
    </location>
</feature>
<evidence type="ECO:0000313" key="3">
    <source>
        <dbReference type="Proteomes" id="UP001596072"/>
    </source>
</evidence>
<dbReference type="Gene3D" id="3.40.50.300">
    <property type="entry name" value="P-loop containing nucleotide triphosphate hydrolases"/>
    <property type="match status" value="1"/>
</dbReference>
<dbReference type="InterPro" id="IPR027417">
    <property type="entry name" value="P-loop_NTPase"/>
</dbReference>
<dbReference type="Pfam" id="PF20537">
    <property type="entry name" value="DUF6752"/>
    <property type="match status" value="1"/>
</dbReference>
<protein>
    <submittedName>
        <fullName evidence="2">DUF6752 domain-containing protein</fullName>
    </submittedName>
</protein>
<keyword evidence="3" id="KW-1185">Reference proteome</keyword>
<accession>A0ABW0ZA87</accession>
<reference evidence="3" key="1">
    <citation type="journal article" date="2019" name="Int. J. Syst. Evol. Microbiol.">
        <title>The Global Catalogue of Microorganisms (GCM) 10K type strain sequencing project: providing services to taxonomists for standard genome sequencing and annotation.</title>
        <authorList>
            <consortium name="The Broad Institute Genomics Platform"/>
            <consortium name="The Broad Institute Genome Sequencing Center for Infectious Disease"/>
            <person name="Wu L."/>
            <person name="Ma J."/>
        </authorList>
    </citation>
    <scope>NUCLEOTIDE SEQUENCE [LARGE SCALE GENOMIC DNA]</scope>
    <source>
        <strain evidence="3">YIM 94188</strain>
    </source>
</reference>
<proteinExistence type="predicted"/>
<name>A0ABW0ZA87_9ACTN</name>
<comment type="caution">
    <text evidence="2">The sequence shown here is derived from an EMBL/GenBank/DDBJ whole genome shotgun (WGS) entry which is preliminary data.</text>
</comment>
<gene>
    <name evidence="2" type="ORF">ACFPQB_03255</name>
</gene>
<dbReference type="EMBL" id="JBHSNS010000001">
    <property type="protein sequence ID" value="MFC5727919.1"/>
    <property type="molecule type" value="Genomic_DNA"/>
</dbReference>
<evidence type="ECO:0000259" key="1">
    <source>
        <dbReference type="Pfam" id="PF20537"/>
    </source>
</evidence>
<dbReference type="Proteomes" id="UP001596072">
    <property type="component" value="Unassembled WGS sequence"/>
</dbReference>
<evidence type="ECO:0000313" key="2">
    <source>
        <dbReference type="EMBL" id="MFC5727919.1"/>
    </source>
</evidence>
<dbReference type="InterPro" id="IPR046640">
    <property type="entry name" value="DUF6752"/>
</dbReference>
<sequence length="425" mass="47125">MTRTLYLHVGAPKSGTTYVQRILDGNRRRLKDAGVLVVGRHQADRVQAALQVREDPRWSKLPENRKDMWGRLVAEIRAWNGPTAILSYELFSAASAEQAERALADLAGIDVHVVITSRDLARSVPSAWQERLKFGLTVPLEAWEPPPPHARRSEWGWRTTDPAEVADRWGRTLPADHVHLVTVPRSAADPSELWRRFAGACGVGEVAIDVQVPRVNESLGAVGAELLRRVNHHLRPPLDGSRERARWLRDTLAHGVVAKRTDVPLAITDAQYDEAAARAERSIATLAAAGHPVHGDLEDLRATRPEGRFPGDVTDAEVLEAALQTIVDLLILMRERAATSDEDEPGSTSRVRRLARRATAPYVRRTDDSLRQRIAALEAQVAADRVLHQRVAVLHDAVTELLLPADIRDEGVTEAALRAYRRNSL</sequence>
<dbReference type="SUPFAM" id="SSF52540">
    <property type="entry name" value="P-loop containing nucleoside triphosphate hydrolases"/>
    <property type="match status" value="1"/>
</dbReference>
<dbReference type="RefSeq" id="WP_378526926.1">
    <property type="nucleotide sequence ID" value="NZ_JBHSNS010000001.1"/>
</dbReference>
<organism evidence="2 3">
    <name type="scientific">Nocardioides vastitatis</name>
    <dbReference type="NCBI Taxonomy" id="2568655"/>
    <lineage>
        <taxon>Bacteria</taxon>
        <taxon>Bacillati</taxon>
        <taxon>Actinomycetota</taxon>
        <taxon>Actinomycetes</taxon>
        <taxon>Propionibacteriales</taxon>
        <taxon>Nocardioidaceae</taxon>
        <taxon>Nocardioides</taxon>
    </lineage>
</organism>